<evidence type="ECO:0000256" key="1">
    <source>
        <dbReference type="SAM" id="SignalP"/>
    </source>
</evidence>
<dbReference type="HOGENOM" id="CLU_819391_0_0_1"/>
<dbReference type="PANTHER" id="PTHR12959">
    <property type="entry name" value="GPI TRANSAMIDASE COMPONENT PIG-T-RELATED"/>
    <property type="match status" value="1"/>
</dbReference>
<dbReference type="AlphaFoldDB" id="A7TMK0"/>
<dbReference type="GeneID" id="5544651"/>
<dbReference type="PhylomeDB" id="A7TMK0"/>
<reference evidence="2 3" key="1">
    <citation type="journal article" date="2007" name="Proc. Natl. Acad. Sci. U.S.A.">
        <title>Independent sorting-out of thousands of duplicated gene pairs in two yeast species descended from a whole-genome duplication.</title>
        <authorList>
            <person name="Scannell D.R."/>
            <person name="Frank A.C."/>
            <person name="Conant G.C."/>
            <person name="Byrne K.P."/>
            <person name="Woolfit M."/>
            <person name="Wolfe K.H."/>
        </authorList>
    </citation>
    <scope>NUCLEOTIDE SEQUENCE [LARGE SCALE GENOMIC DNA]</scope>
    <source>
        <strain evidence="3">ATCC 22028 / DSM 70294 / BCRC 21397 / CBS 2163 / NBRC 10782 / NRRL Y-8283 / UCD 57-17</strain>
    </source>
</reference>
<feature type="chain" id="PRO_5002713591" evidence="1">
    <location>
        <begin position="20"/>
        <end position="339"/>
    </location>
</feature>
<dbReference type="KEGG" id="vpo:Kpol_513p14"/>
<sequence length="339" mass="39218">MHLGVILSYLVFLFHFSGAHDSFSDVPIDEDVEIPMDDPEDAGNYSLMDKMINTDLVSFNDEVKDIIIPSFEIPKSISPQVEKVLNKSTPFLRSSNIRYPYKETGNITNLEQGYLLGSFNFKQNSSWFREYNSLDQEDNYYNFDLFPKFIINMMQDFKMSQFNMKVTSGNWNTELWGLLPFDNFKPCESAKSIVETWASLESSSREAADEAWKTAVGELNERFSLYLNGDNDSTNLITTDFSKQQLKNKVLKSNNLFYVNHLTFPTMSMDRSNLKYFINLLPNKNKNGISKLLSDIADYDLNWHNIILGVEKNCDDITGICKYNLEMDIDVVLDFRKVY</sequence>
<dbReference type="InterPro" id="IPR007245">
    <property type="entry name" value="PIG-T"/>
</dbReference>
<proteinExistence type="predicted"/>
<name>A7TMK0_VANPO</name>
<evidence type="ECO:0000313" key="3">
    <source>
        <dbReference type="Proteomes" id="UP000000267"/>
    </source>
</evidence>
<evidence type="ECO:0000313" key="2">
    <source>
        <dbReference type="EMBL" id="EDO16498.1"/>
    </source>
</evidence>
<dbReference type="Pfam" id="PF04113">
    <property type="entry name" value="Gpi16"/>
    <property type="match status" value="1"/>
</dbReference>
<dbReference type="eggNOG" id="KOG2407">
    <property type="taxonomic scope" value="Eukaryota"/>
</dbReference>
<keyword evidence="3" id="KW-1185">Reference proteome</keyword>
<protein>
    <submittedName>
        <fullName evidence="2">Uncharacterized protein</fullName>
    </submittedName>
</protein>
<dbReference type="GO" id="GO:0042765">
    <property type="term" value="C:GPI-anchor transamidase complex"/>
    <property type="evidence" value="ECO:0007669"/>
    <property type="project" value="InterPro"/>
</dbReference>
<dbReference type="EMBL" id="DS480423">
    <property type="protein sequence ID" value="EDO16498.1"/>
    <property type="molecule type" value="Genomic_DNA"/>
</dbReference>
<dbReference type="PANTHER" id="PTHR12959:SF11">
    <property type="entry name" value="GPI TRANSAMIDASE COMPONENT PIG-T"/>
    <property type="match status" value="1"/>
</dbReference>
<accession>A7TMK0</accession>
<dbReference type="GO" id="GO:0016255">
    <property type="term" value="P:attachment of GPI anchor to protein"/>
    <property type="evidence" value="ECO:0007669"/>
    <property type="project" value="InterPro"/>
</dbReference>
<keyword evidence="1" id="KW-0732">Signal</keyword>
<dbReference type="RefSeq" id="XP_001644356.1">
    <property type="nucleotide sequence ID" value="XM_001644306.1"/>
</dbReference>
<organism evidence="3">
    <name type="scientific">Vanderwaltozyma polyspora (strain ATCC 22028 / DSM 70294 / BCRC 21397 / CBS 2163 / NBRC 10782 / NRRL Y-8283 / UCD 57-17)</name>
    <name type="common">Kluyveromyces polysporus</name>
    <dbReference type="NCBI Taxonomy" id="436907"/>
    <lineage>
        <taxon>Eukaryota</taxon>
        <taxon>Fungi</taxon>
        <taxon>Dikarya</taxon>
        <taxon>Ascomycota</taxon>
        <taxon>Saccharomycotina</taxon>
        <taxon>Saccharomycetes</taxon>
        <taxon>Saccharomycetales</taxon>
        <taxon>Saccharomycetaceae</taxon>
        <taxon>Vanderwaltozyma</taxon>
    </lineage>
</organism>
<dbReference type="STRING" id="436907.A7TMK0"/>
<dbReference type="Proteomes" id="UP000000267">
    <property type="component" value="Unassembled WGS sequence"/>
</dbReference>
<gene>
    <name evidence="2" type="ORF">Kpol_513p14</name>
</gene>
<dbReference type="InParanoid" id="A7TMK0"/>
<feature type="signal peptide" evidence="1">
    <location>
        <begin position="1"/>
        <end position="19"/>
    </location>
</feature>